<dbReference type="EMBL" id="JARJLG010000143">
    <property type="protein sequence ID" value="KAJ7737454.1"/>
    <property type="molecule type" value="Genomic_DNA"/>
</dbReference>
<proteinExistence type="predicted"/>
<accession>A0AAD7MZD6</accession>
<evidence type="ECO:0000313" key="2">
    <source>
        <dbReference type="EMBL" id="KAJ7737454.1"/>
    </source>
</evidence>
<feature type="region of interest" description="Disordered" evidence="1">
    <location>
        <begin position="156"/>
        <end position="177"/>
    </location>
</feature>
<dbReference type="Proteomes" id="UP001215280">
    <property type="component" value="Unassembled WGS sequence"/>
</dbReference>
<name>A0AAD7MZD6_9AGAR</name>
<comment type="caution">
    <text evidence="2">The sequence shown here is derived from an EMBL/GenBank/DDBJ whole genome shotgun (WGS) entry which is preliminary data.</text>
</comment>
<reference evidence="2" key="1">
    <citation type="submission" date="2023-03" db="EMBL/GenBank/DDBJ databases">
        <title>Massive genome expansion in bonnet fungi (Mycena s.s.) driven by repeated elements and novel gene families across ecological guilds.</title>
        <authorList>
            <consortium name="Lawrence Berkeley National Laboratory"/>
            <person name="Harder C.B."/>
            <person name="Miyauchi S."/>
            <person name="Viragh M."/>
            <person name="Kuo A."/>
            <person name="Thoen E."/>
            <person name="Andreopoulos B."/>
            <person name="Lu D."/>
            <person name="Skrede I."/>
            <person name="Drula E."/>
            <person name="Henrissat B."/>
            <person name="Morin E."/>
            <person name="Kohler A."/>
            <person name="Barry K."/>
            <person name="LaButti K."/>
            <person name="Morin E."/>
            <person name="Salamov A."/>
            <person name="Lipzen A."/>
            <person name="Mereny Z."/>
            <person name="Hegedus B."/>
            <person name="Baldrian P."/>
            <person name="Stursova M."/>
            <person name="Weitz H."/>
            <person name="Taylor A."/>
            <person name="Grigoriev I.V."/>
            <person name="Nagy L.G."/>
            <person name="Martin F."/>
            <person name="Kauserud H."/>
        </authorList>
    </citation>
    <scope>NUCLEOTIDE SEQUENCE</scope>
    <source>
        <strain evidence="2">CBHHK188m</strain>
    </source>
</reference>
<feature type="compositionally biased region" description="Acidic residues" evidence="1">
    <location>
        <begin position="159"/>
        <end position="168"/>
    </location>
</feature>
<feature type="compositionally biased region" description="Basic and acidic residues" evidence="1">
    <location>
        <begin position="189"/>
        <end position="203"/>
    </location>
</feature>
<protein>
    <submittedName>
        <fullName evidence="2">Uncharacterized protein</fullName>
    </submittedName>
</protein>
<feature type="region of interest" description="Disordered" evidence="1">
    <location>
        <begin position="189"/>
        <end position="232"/>
    </location>
</feature>
<evidence type="ECO:0000313" key="3">
    <source>
        <dbReference type="Proteomes" id="UP001215280"/>
    </source>
</evidence>
<gene>
    <name evidence="2" type="ORF">DFH07DRAFT_779367</name>
</gene>
<keyword evidence="3" id="KW-1185">Reference proteome</keyword>
<evidence type="ECO:0000256" key="1">
    <source>
        <dbReference type="SAM" id="MobiDB-lite"/>
    </source>
</evidence>
<dbReference type="AlphaFoldDB" id="A0AAD7MZD6"/>
<sequence length="636" mass="70533">MSPQLSPPPALDVLLTLLTAMTRSTSRRYAEDIQDAAPANILINVPPFAKRSVLRMPHVYPGIHHVHTGRFLDHEWIDIPTLREFLGPDAGADASLTRRSISSCSVDIKIEGAERPVPSAPNLSVKTEPRSTTLPHKTLASVKIRTSYVGGREVLELSSDSEGEDSDIQEVSGELTRAASRSHLISKRGLDVDRSDNESRPVDTEGDIDSDDANLTSEHRPPAENIGSDGDSGLFESETVWYNPIKSYARTGDFEITQKNKHIKRIEYIDRLPSIIPQFWERTVIVVNLSDPKFLIKNPTTKELYTVDHLIRNAVTMTPTSPMEAVRAAPQPMSPLCPAKPLLSVDVLVAFAKAHMHLLAVTRYEVHPASRDAILTAQADQRRTDRNTPEQKAAIFKEMVSNMKCTAIDSNGTMCKGTPMMKLKPSGKSRRHEYFLACSGWTRNFQKGHRTHAIDDQVGENLLAKPFAGQLMSTDHHVDTRPCSRLIHPNIGLKQQFCSHAHIVDGKQVKAQIRRYPCTAKHSIYVPTDPSIRMALIIQNNTGHNHPMLPLTKPSITTKKVYLDCVESNGVVGATGAKTRLILKGKIPTAFAPALASKRVKRDIIRHAKAEKFPGGLGILDKFAFNFSLKMTRTEK</sequence>
<organism evidence="2 3">
    <name type="scientific">Mycena maculata</name>
    <dbReference type="NCBI Taxonomy" id="230809"/>
    <lineage>
        <taxon>Eukaryota</taxon>
        <taxon>Fungi</taxon>
        <taxon>Dikarya</taxon>
        <taxon>Basidiomycota</taxon>
        <taxon>Agaricomycotina</taxon>
        <taxon>Agaricomycetes</taxon>
        <taxon>Agaricomycetidae</taxon>
        <taxon>Agaricales</taxon>
        <taxon>Marasmiineae</taxon>
        <taxon>Mycenaceae</taxon>
        <taxon>Mycena</taxon>
    </lineage>
</organism>